<evidence type="ECO:0000313" key="2">
    <source>
        <dbReference type="Proteomes" id="UP001385951"/>
    </source>
</evidence>
<dbReference type="AlphaFoldDB" id="A0AAW0FY80"/>
<keyword evidence="2" id="KW-1185">Reference proteome</keyword>
<dbReference type="Proteomes" id="UP001385951">
    <property type="component" value="Unassembled WGS sequence"/>
</dbReference>
<name>A0AAW0FY80_9APHY</name>
<comment type="caution">
    <text evidence="1">The sequence shown here is derived from an EMBL/GenBank/DDBJ whole genome shotgun (WGS) entry which is preliminary data.</text>
</comment>
<evidence type="ECO:0000313" key="1">
    <source>
        <dbReference type="EMBL" id="KAK7685896.1"/>
    </source>
</evidence>
<organism evidence="1 2">
    <name type="scientific">Cerrena zonata</name>
    <dbReference type="NCBI Taxonomy" id="2478898"/>
    <lineage>
        <taxon>Eukaryota</taxon>
        <taxon>Fungi</taxon>
        <taxon>Dikarya</taxon>
        <taxon>Basidiomycota</taxon>
        <taxon>Agaricomycotina</taxon>
        <taxon>Agaricomycetes</taxon>
        <taxon>Polyporales</taxon>
        <taxon>Cerrenaceae</taxon>
        <taxon>Cerrena</taxon>
    </lineage>
</organism>
<accession>A0AAW0FY80</accession>
<reference evidence="1 2" key="1">
    <citation type="submission" date="2022-09" db="EMBL/GenBank/DDBJ databases">
        <authorList>
            <person name="Palmer J.M."/>
        </authorList>
    </citation>
    <scope>NUCLEOTIDE SEQUENCE [LARGE SCALE GENOMIC DNA]</scope>
    <source>
        <strain evidence="1 2">DSM 7382</strain>
    </source>
</reference>
<sequence length="83" mass="9601">MCLITHMLRIMGSHHWFRKEQLVTLTIGQYTQHVPLNLTVAMKLSLESSGIDRTLKWSQAPRNLKITNSGWVCSKITDFYPDI</sequence>
<proteinExistence type="predicted"/>
<gene>
    <name evidence="1" type="ORF">QCA50_010703</name>
</gene>
<protein>
    <submittedName>
        <fullName evidence="1">Uncharacterized protein</fullName>
    </submittedName>
</protein>
<dbReference type="EMBL" id="JASBNA010000018">
    <property type="protein sequence ID" value="KAK7685896.1"/>
    <property type="molecule type" value="Genomic_DNA"/>
</dbReference>